<protein>
    <submittedName>
        <fullName evidence="1">Uncharacterized protein</fullName>
    </submittedName>
</protein>
<keyword evidence="2" id="KW-1185">Reference proteome</keyword>
<evidence type="ECO:0000313" key="1">
    <source>
        <dbReference type="EMBL" id="KAG0420866.1"/>
    </source>
</evidence>
<organism evidence="1 2">
    <name type="scientific">Ixodes persulcatus</name>
    <name type="common">Taiga tick</name>
    <dbReference type="NCBI Taxonomy" id="34615"/>
    <lineage>
        <taxon>Eukaryota</taxon>
        <taxon>Metazoa</taxon>
        <taxon>Ecdysozoa</taxon>
        <taxon>Arthropoda</taxon>
        <taxon>Chelicerata</taxon>
        <taxon>Arachnida</taxon>
        <taxon>Acari</taxon>
        <taxon>Parasitiformes</taxon>
        <taxon>Ixodida</taxon>
        <taxon>Ixodoidea</taxon>
        <taxon>Ixodidae</taxon>
        <taxon>Ixodinae</taxon>
        <taxon>Ixodes</taxon>
    </lineage>
</organism>
<comment type="caution">
    <text evidence="1">The sequence shown here is derived from an EMBL/GenBank/DDBJ whole genome shotgun (WGS) entry which is preliminary data.</text>
</comment>
<sequence length="307" mass="31853">MAACGSQSSFSAGCGSLDLDLPSLFCSACSRCSLLQSAGLTRSLLAQRSSGPAASVSLYSGPRASQPGPTTAASSVLRKGSGPAGIPATAGTPGGDGEVPGSGSTALPSYSAPDLGWLTGVSAGTRMDCSGRYKPSQLRAQCSGILQTGVTTHFTDGSEHVEQKLALLQPDILGSTPVPTRFDPGQRSGVDPPPANDPGRTPPPPFHAPLWCGCILGRERGSSGEQNDDLRKHARSRCVVRRRCALRLVTLLRPPDYRDPDHDARSPGLVPRVSNLDYGLACWETAQRSDGIGEYGAAPPVFASREA</sequence>
<proteinExistence type="predicted"/>
<dbReference type="EMBL" id="JABSTQ010010463">
    <property type="protein sequence ID" value="KAG0420866.1"/>
    <property type="molecule type" value="Genomic_DNA"/>
</dbReference>
<accession>A0AC60PJ03</accession>
<dbReference type="Proteomes" id="UP000805193">
    <property type="component" value="Unassembled WGS sequence"/>
</dbReference>
<name>A0AC60PJ03_IXOPE</name>
<reference evidence="1 2" key="1">
    <citation type="journal article" date="2020" name="Cell">
        <title>Large-Scale Comparative Analyses of Tick Genomes Elucidate Their Genetic Diversity and Vector Capacities.</title>
        <authorList>
            <consortium name="Tick Genome and Microbiome Consortium (TIGMIC)"/>
            <person name="Jia N."/>
            <person name="Wang J."/>
            <person name="Shi W."/>
            <person name="Du L."/>
            <person name="Sun Y."/>
            <person name="Zhan W."/>
            <person name="Jiang J.F."/>
            <person name="Wang Q."/>
            <person name="Zhang B."/>
            <person name="Ji P."/>
            <person name="Bell-Sakyi L."/>
            <person name="Cui X.M."/>
            <person name="Yuan T.T."/>
            <person name="Jiang B.G."/>
            <person name="Yang W.F."/>
            <person name="Lam T.T."/>
            <person name="Chang Q.C."/>
            <person name="Ding S.J."/>
            <person name="Wang X.J."/>
            <person name="Zhu J.G."/>
            <person name="Ruan X.D."/>
            <person name="Zhao L."/>
            <person name="Wei J.T."/>
            <person name="Ye R.Z."/>
            <person name="Que T.C."/>
            <person name="Du C.H."/>
            <person name="Zhou Y.H."/>
            <person name="Cheng J.X."/>
            <person name="Dai P.F."/>
            <person name="Guo W.B."/>
            <person name="Han X.H."/>
            <person name="Huang E.J."/>
            <person name="Li L.F."/>
            <person name="Wei W."/>
            <person name="Gao Y.C."/>
            <person name="Liu J.Z."/>
            <person name="Shao H.Z."/>
            <person name="Wang X."/>
            <person name="Wang C.C."/>
            <person name="Yang T.C."/>
            <person name="Huo Q.B."/>
            <person name="Li W."/>
            <person name="Chen H.Y."/>
            <person name="Chen S.E."/>
            <person name="Zhou L.G."/>
            <person name="Ni X.B."/>
            <person name="Tian J.H."/>
            <person name="Sheng Y."/>
            <person name="Liu T."/>
            <person name="Pan Y.S."/>
            <person name="Xia L.Y."/>
            <person name="Li J."/>
            <person name="Zhao F."/>
            <person name="Cao W.C."/>
        </authorList>
    </citation>
    <scope>NUCLEOTIDE SEQUENCE [LARGE SCALE GENOMIC DNA]</scope>
    <source>
        <strain evidence="1">Iper-2018</strain>
    </source>
</reference>
<evidence type="ECO:0000313" key="2">
    <source>
        <dbReference type="Proteomes" id="UP000805193"/>
    </source>
</evidence>
<gene>
    <name evidence="1" type="ORF">HPB47_003221</name>
</gene>